<comment type="caution">
    <text evidence="1">The sequence shown here is derived from an EMBL/GenBank/DDBJ whole genome shotgun (WGS) entry which is preliminary data.</text>
</comment>
<keyword evidence="2" id="KW-1185">Reference proteome</keyword>
<reference evidence="1" key="1">
    <citation type="journal article" date="2022" name="Int. J. Mol. Sci.">
        <title>Draft Genome of Tanacetum Coccineum: Genomic Comparison of Closely Related Tanacetum-Family Plants.</title>
        <authorList>
            <person name="Yamashiro T."/>
            <person name="Shiraishi A."/>
            <person name="Nakayama K."/>
            <person name="Satake H."/>
        </authorList>
    </citation>
    <scope>NUCLEOTIDE SEQUENCE</scope>
</reference>
<dbReference type="Proteomes" id="UP001151760">
    <property type="component" value="Unassembled WGS sequence"/>
</dbReference>
<protein>
    <submittedName>
        <fullName evidence="1">Uncharacterized protein</fullName>
    </submittedName>
</protein>
<evidence type="ECO:0000313" key="1">
    <source>
        <dbReference type="EMBL" id="GJU05666.1"/>
    </source>
</evidence>
<reference evidence="1" key="2">
    <citation type="submission" date="2022-01" db="EMBL/GenBank/DDBJ databases">
        <authorList>
            <person name="Yamashiro T."/>
            <person name="Shiraishi A."/>
            <person name="Satake H."/>
            <person name="Nakayama K."/>
        </authorList>
    </citation>
    <scope>NUCLEOTIDE SEQUENCE</scope>
</reference>
<evidence type="ECO:0000313" key="2">
    <source>
        <dbReference type="Proteomes" id="UP001151760"/>
    </source>
</evidence>
<accession>A0ABQ5IZK5</accession>
<name>A0ABQ5IZK5_9ASTR</name>
<dbReference type="EMBL" id="BQNB010021367">
    <property type="protein sequence ID" value="GJU05666.1"/>
    <property type="molecule type" value="Genomic_DNA"/>
</dbReference>
<sequence length="100" mass="11645">MTHDPSLRVVKFIDRINEIAYKMPHKIEQYDSLSDLEKEHTNSVNLRSEEDKRRGVEYVMSKILGFYKECLGLRPEYLTGVADEVETRRSVTSVSSYKTS</sequence>
<gene>
    <name evidence="1" type="ORF">Tco_1122096</name>
</gene>
<proteinExistence type="predicted"/>
<organism evidence="1 2">
    <name type="scientific">Tanacetum coccineum</name>
    <dbReference type="NCBI Taxonomy" id="301880"/>
    <lineage>
        <taxon>Eukaryota</taxon>
        <taxon>Viridiplantae</taxon>
        <taxon>Streptophyta</taxon>
        <taxon>Embryophyta</taxon>
        <taxon>Tracheophyta</taxon>
        <taxon>Spermatophyta</taxon>
        <taxon>Magnoliopsida</taxon>
        <taxon>eudicotyledons</taxon>
        <taxon>Gunneridae</taxon>
        <taxon>Pentapetalae</taxon>
        <taxon>asterids</taxon>
        <taxon>campanulids</taxon>
        <taxon>Asterales</taxon>
        <taxon>Asteraceae</taxon>
        <taxon>Asteroideae</taxon>
        <taxon>Anthemideae</taxon>
        <taxon>Anthemidinae</taxon>
        <taxon>Tanacetum</taxon>
    </lineage>
</organism>